<dbReference type="RefSeq" id="WP_172187789.1">
    <property type="nucleotide sequence ID" value="NZ_CAWPPK010000254.1"/>
</dbReference>
<accession>A0ABX2CX17</accession>
<keyword evidence="2" id="KW-1185">Reference proteome</keyword>
<sequence>MPAKDIYHNTVRTALEKDGWTITNDPLPLKVGKRTLSVDLGAEKLFAAEKQGRKIAVEVKSFVSASPVHDLEQAVGQYIVYEDILQRAEPERIIYLAIRAEVYAEIFSEPIGQILLENKRFKLIVFDSLKETIVRWID</sequence>
<comment type="caution">
    <text evidence="1">The sequence shown here is derived from an EMBL/GenBank/DDBJ whole genome shotgun (WGS) entry which is preliminary data.</text>
</comment>
<dbReference type="CDD" id="cd22366">
    <property type="entry name" value="XisH-like"/>
    <property type="match status" value="1"/>
</dbReference>
<proteinExistence type="predicted"/>
<dbReference type="InterPro" id="IPR014919">
    <property type="entry name" value="XisH"/>
</dbReference>
<dbReference type="Proteomes" id="UP000702425">
    <property type="component" value="Unassembled WGS sequence"/>
</dbReference>
<name>A0ABX2CX17_9CYAN</name>
<dbReference type="EMBL" id="SRRZ01000041">
    <property type="protein sequence ID" value="NQE34864.1"/>
    <property type="molecule type" value="Genomic_DNA"/>
</dbReference>
<dbReference type="InterPro" id="IPR011335">
    <property type="entry name" value="Restrct_endonuc-II-like"/>
</dbReference>
<dbReference type="InterPro" id="IPR011856">
    <property type="entry name" value="tRNA_endonuc-like_dom_sf"/>
</dbReference>
<evidence type="ECO:0000313" key="2">
    <source>
        <dbReference type="Proteomes" id="UP000702425"/>
    </source>
</evidence>
<dbReference type="Gene3D" id="3.40.1350.10">
    <property type="match status" value="1"/>
</dbReference>
<dbReference type="SUPFAM" id="SSF52980">
    <property type="entry name" value="Restriction endonuclease-like"/>
    <property type="match status" value="1"/>
</dbReference>
<organism evidence="1 2">
    <name type="scientific">Microcoleus asticus IPMA8</name>
    <dbReference type="NCBI Taxonomy" id="2563858"/>
    <lineage>
        <taxon>Bacteria</taxon>
        <taxon>Bacillati</taxon>
        <taxon>Cyanobacteriota</taxon>
        <taxon>Cyanophyceae</taxon>
        <taxon>Oscillatoriophycideae</taxon>
        <taxon>Oscillatoriales</taxon>
        <taxon>Microcoleaceae</taxon>
        <taxon>Microcoleus</taxon>
        <taxon>Microcoleus asticus</taxon>
    </lineage>
</organism>
<dbReference type="Pfam" id="PF08814">
    <property type="entry name" value="XisH"/>
    <property type="match status" value="1"/>
</dbReference>
<evidence type="ECO:0008006" key="3">
    <source>
        <dbReference type="Google" id="ProtNLM"/>
    </source>
</evidence>
<evidence type="ECO:0000313" key="1">
    <source>
        <dbReference type="EMBL" id="NQE34864.1"/>
    </source>
</evidence>
<gene>
    <name evidence="1" type="ORF">E5S67_02593</name>
</gene>
<protein>
    <recommendedName>
        <fullName evidence="3">Fatty-acid synthase</fullName>
    </recommendedName>
</protein>
<reference evidence="1 2" key="1">
    <citation type="journal article" date="2020" name="Sci. Rep.">
        <title>A novel cyanobacterial geosmin producer, revising GeoA distribution and dispersion patterns in Bacteria.</title>
        <authorList>
            <person name="Churro C."/>
            <person name="Semedo-Aguiar A.P."/>
            <person name="Silva A.D."/>
            <person name="Pereira-Leal J.B."/>
            <person name="Leite R.B."/>
        </authorList>
    </citation>
    <scope>NUCLEOTIDE SEQUENCE [LARGE SCALE GENOMIC DNA]</scope>
    <source>
        <strain evidence="1 2">IPMA8</strain>
    </source>
</reference>